<dbReference type="CDD" id="cd02440">
    <property type="entry name" value="AdoMet_MTases"/>
    <property type="match status" value="1"/>
</dbReference>
<keyword evidence="3" id="KW-0949">S-adenosyl-L-methionine</keyword>
<keyword evidence="6" id="KW-1185">Reference proteome</keyword>
<dbReference type="PANTHER" id="PTHR43464:SF19">
    <property type="entry name" value="UBIQUINONE BIOSYNTHESIS O-METHYLTRANSFERASE, MITOCHONDRIAL"/>
    <property type="match status" value="1"/>
</dbReference>
<dbReference type="RefSeq" id="WP_193179193.1">
    <property type="nucleotide sequence ID" value="NZ_JACVXA010000004.1"/>
</dbReference>
<dbReference type="PANTHER" id="PTHR43464">
    <property type="entry name" value="METHYLTRANSFERASE"/>
    <property type="match status" value="1"/>
</dbReference>
<dbReference type="EMBL" id="JACVXA010000004">
    <property type="protein sequence ID" value="MBE3637016.1"/>
    <property type="molecule type" value="Genomic_DNA"/>
</dbReference>
<dbReference type="InterPro" id="IPR013216">
    <property type="entry name" value="Methyltransf_11"/>
</dbReference>
<dbReference type="GO" id="GO:0008757">
    <property type="term" value="F:S-adenosylmethionine-dependent methyltransferase activity"/>
    <property type="evidence" value="ECO:0007669"/>
    <property type="project" value="InterPro"/>
</dbReference>
<dbReference type="SUPFAM" id="SSF53335">
    <property type="entry name" value="S-adenosyl-L-methionine-dependent methyltransferases"/>
    <property type="match status" value="1"/>
</dbReference>
<keyword evidence="1 5" id="KW-0489">Methyltransferase</keyword>
<dbReference type="GO" id="GO:0032259">
    <property type="term" value="P:methylation"/>
    <property type="evidence" value="ECO:0007669"/>
    <property type="project" value="UniProtKB-KW"/>
</dbReference>
<dbReference type="AlphaFoldDB" id="A0A8J6Z613"/>
<dbReference type="Proteomes" id="UP000609121">
    <property type="component" value="Unassembled WGS sequence"/>
</dbReference>
<evidence type="ECO:0000256" key="3">
    <source>
        <dbReference type="ARBA" id="ARBA00022691"/>
    </source>
</evidence>
<feature type="domain" description="Methyltransferase type 11" evidence="4">
    <location>
        <begin position="57"/>
        <end position="153"/>
    </location>
</feature>
<dbReference type="Pfam" id="PF08241">
    <property type="entry name" value="Methyltransf_11"/>
    <property type="match status" value="1"/>
</dbReference>
<protein>
    <submittedName>
        <fullName evidence="5">Class I SAM-dependent methyltransferase</fullName>
    </submittedName>
</protein>
<reference evidence="5" key="1">
    <citation type="submission" date="2020-09" db="EMBL/GenBank/DDBJ databases">
        <title>A novel bacterium of genus Mangrovicoccus, isolated from South China Sea.</title>
        <authorList>
            <person name="Huang H."/>
            <person name="Mo K."/>
            <person name="Hu Y."/>
        </authorList>
    </citation>
    <scope>NUCLEOTIDE SEQUENCE</scope>
    <source>
        <strain evidence="5">HB182678</strain>
    </source>
</reference>
<accession>A0A8J6Z613</accession>
<dbReference type="InterPro" id="IPR029063">
    <property type="entry name" value="SAM-dependent_MTases_sf"/>
</dbReference>
<dbReference type="Gene3D" id="3.40.50.150">
    <property type="entry name" value="Vaccinia Virus protein VP39"/>
    <property type="match status" value="1"/>
</dbReference>
<evidence type="ECO:0000256" key="1">
    <source>
        <dbReference type="ARBA" id="ARBA00022603"/>
    </source>
</evidence>
<evidence type="ECO:0000256" key="2">
    <source>
        <dbReference type="ARBA" id="ARBA00022679"/>
    </source>
</evidence>
<gene>
    <name evidence="5" type="ORF">ICN82_02205</name>
</gene>
<organism evidence="5 6">
    <name type="scientific">Mangrovicoccus algicola</name>
    <dbReference type="NCBI Taxonomy" id="2771008"/>
    <lineage>
        <taxon>Bacteria</taxon>
        <taxon>Pseudomonadati</taxon>
        <taxon>Pseudomonadota</taxon>
        <taxon>Alphaproteobacteria</taxon>
        <taxon>Rhodobacterales</taxon>
        <taxon>Paracoccaceae</taxon>
        <taxon>Mangrovicoccus</taxon>
    </lineage>
</organism>
<keyword evidence="2" id="KW-0808">Transferase</keyword>
<proteinExistence type="predicted"/>
<sequence>MNDLSRSFAPELLAPLPDGAGHGYLENDAWWLTARAALSVKCKFLGSEIRWAGSSVLQLACESGLVSDGLLRRGCDVTAVDTRAEMLRFARARSAAHGYRIGYDHVARLDALPHADGQFDIVLCDHVFDRDLEAAPLLAEIWRVLRPHGIVMFTCTRPGAMTALRLALFRGRAAPGLPRHMGRRAGMTPQRMRRLLRDARFEPRRFAGLAPRGIPGIGTLSYCTVDGRRPLWLGTAMKD</sequence>
<comment type="caution">
    <text evidence="5">The sequence shown here is derived from an EMBL/GenBank/DDBJ whole genome shotgun (WGS) entry which is preliminary data.</text>
</comment>
<evidence type="ECO:0000259" key="4">
    <source>
        <dbReference type="Pfam" id="PF08241"/>
    </source>
</evidence>
<evidence type="ECO:0000313" key="5">
    <source>
        <dbReference type="EMBL" id="MBE3637016.1"/>
    </source>
</evidence>
<evidence type="ECO:0000313" key="6">
    <source>
        <dbReference type="Proteomes" id="UP000609121"/>
    </source>
</evidence>
<name>A0A8J6Z613_9RHOB</name>